<dbReference type="AlphaFoldDB" id="A0A1J4JFF1"/>
<comment type="caution">
    <text evidence="3">The sequence shown here is derived from an EMBL/GenBank/DDBJ whole genome shotgun (WGS) entry which is preliminary data.</text>
</comment>
<dbReference type="VEuPathDB" id="TrichDB:TRFO_35738"/>
<evidence type="ECO:0000313" key="4">
    <source>
        <dbReference type="Proteomes" id="UP000179807"/>
    </source>
</evidence>
<dbReference type="CDD" id="cd01610">
    <property type="entry name" value="PAP2_like"/>
    <property type="match status" value="1"/>
</dbReference>
<protein>
    <submittedName>
        <fullName evidence="3">PAP2 superfamily protein</fullName>
    </submittedName>
</protein>
<name>A0A1J4JFF1_9EUKA</name>
<feature type="domain" description="Phosphatidic acid phosphatase type 2/haloperoxidase" evidence="2">
    <location>
        <begin position="87"/>
        <end position="184"/>
    </location>
</feature>
<sequence>MSSKYPPFPGKPPQTKKFIEQQHKVWDAIHNIELPIIIFIQKVFNVSQTIIFWDTVSRIGRAKPISLTPLILFALGKYEKAKHLSKSLIFFSLLSSIGKLVMKRRRPGSYPEVYALCCSSSSSFPSRHMIGFTIVSYFFPFRWFFIILMMIDRIVTGLHYPSDCFFGYLLGEISLVMAKYIFDANLIVFLLFLAVIIWPNGGKILSGAFPIIIAPDVVISKFTFPLIL</sequence>
<feature type="transmembrane region" description="Helical" evidence="1">
    <location>
        <begin position="129"/>
        <end position="151"/>
    </location>
</feature>
<dbReference type="Proteomes" id="UP000179807">
    <property type="component" value="Unassembled WGS sequence"/>
</dbReference>
<reference evidence="3" key="1">
    <citation type="submission" date="2016-10" db="EMBL/GenBank/DDBJ databases">
        <authorList>
            <person name="Benchimol M."/>
            <person name="Almeida L.G."/>
            <person name="Vasconcelos A.T."/>
            <person name="Perreira-Neves A."/>
            <person name="Rosa I.A."/>
            <person name="Tasca T."/>
            <person name="Bogo M.R."/>
            <person name="de Souza W."/>
        </authorList>
    </citation>
    <scope>NUCLEOTIDE SEQUENCE [LARGE SCALE GENOMIC DNA]</scope>
    <source>
        <strain evidence="3">K</strain>
    </source>
</reference>
<dbReference type="GeneID" id="94845135"/>
<accession>A0A1J4JFF1</accession>
<dbReference type="Pfam" id="PF01569">
    <property type="entry name" value="PAP2"/>
    <property type="match status" value="1"/>
</dbReference>
<feature type="transmembrane region" description="Helical" evidence="1">
    <location>
        <begin position="180"/>
        <end position="198"/>
    </location>
</feature>
<keyword evidence="1" id="KW-0812">Transmembrane</keyword>
<evidence type="ECO:0000256" key="1">
    <source>
        <dbReference type="SAM" id="Phobius"/>
    </source>
</evidence>
<dbReference type="RefSeq" id="XP_068351079.1">
    <property type="nucleotide sequence ID" value="XM_068510431.1"/>
</dbReference>
<keyword evidence="4" id="KW-1185">Reference proteome</keyword>
<keyword evidence="1" id="KW-1133">Transmembrane helix</keyword>
<dbReference type="PANTHER" id="PTHR14969:SF13">
    <property type="entry name" value="AT30094P"/>
    <property type="match status" value="1"/>
</dbReference>
<dbReference type="InterPro" id="IPR036938">
    <property type="entry name" value="PAP2/HPO_sf"/>
</dbReference>
<evidence type="ECO:0000259" key="2">
    <source>
        <dbReference type="Pfam" id="PF01569"/>
    </source>
</evidence>
<dbReference type="InterPro" id="IPR000326">
    <property type="entry name" value="PAP2/HPO"/>
</dbReference>
<keyword evidence="1" id="KW-0472">Membrane</keyword>
<evidence type="ECO:0000313" key="3">
    <source>
        <dbReference type="EMBL" id="OHS97942.1"/>
    </source>
</evidence>
<feature type="transmembrane region" description="Helical" evidence="1">
    <location>
        <begin position="204"/>
        <end position="224"/>
    </location>
</feature>
<gene>
    <name evidence="3" type="ORF">TRFO_35738</name>
</gene>
<dbReference type="PANTHER" id="PTHR14969">
    <property type="entry name" value="SPHINGOSINE-1-PHOSPHATE PHOSPHOHYDROLASE"/>
    <property type="match status" value="1"/>
</dbReference>
<dbReference type="Gene3D" id="1.20.144.10">
    <property type="entry name" value="Phosphatidic acid phosphatase type 2/haloperoxidase"/>
    <property type="match status" value="1"/>
</dbReference>
<dbReference type="GO" id="GO:0042392">
    <property type="term" value="F:sphingosine-1-phosphate phosphatase activity"/>
    <property type="evidence" value="ECO:0007669"/>
    <property type="project" value="TreeGrafter"/>
</dbReference>
<proteinExistence type="predicted"/>
<dbReference type="SUPFAM" id="SSF48317">
    <property type="entry name" value="Acid phosphatase/Vanadium-dependent haloperoxidase"/>
    <property type="match status" value="1"/>
</dbReference>
<organism evidence="3 4">
    <name type="scientific">Tritrichomonas foetus</name>
    <dbReference type="NCBI Taxonomy" id="1144522"/>
    <lineage>
        <taxon>Eukaryota</taxon>
        <taxon>Metamonada</taxon>
        <taxon>Parabasalia</taxon>
        <taxon>Tritrichomonadida</taxon>
        <taxon>Tritrichomonadidae</taxon>
        <taxon>Tritrichomonas</taxon>
    </lineage>
</organism>
<dbReference type="EMBL" id="MLAK01001084">
    <property type="protein sequence ID" value="OHS97942.1"/>
    <property type="molecule type" value="Genomic_DNA"/>
</dbReference>